<dbReference type="EMBL" id="JBHMCE010000007">
    <property type="protein sequence ID" value="MFB9529587.1"/>
    <property type="molecule type" value="Genomic_DNA"/>
</dbReference>
<accession>A0ABV5Q267</accession>
<proteinExistence type="predicted"/>
<comment type="caution">
    <text evidence="1">The sequence shown here is derived from an EMBL/GenBank/DDBJ whole genome shotgun (WGS) entry which is preliminary data.</text>
</comment>
<evidence type="ECO:0000313" key="1">
    <source>
        <dbReference type="EMBL" id="MFB9529587.1"/>
    </source>
</evidence>
<dbReference type="Proteomes" id="UP001589646">
    <property type="component" value="Unassembled WGS sequence"/>
</dbReference>
<dbReference type="RefSeq" id="WP_346128135.1">
    <property type="nucleotide sequence ID" value="NZ_BAAAXC010000015.1"/>
</dbReference>
<gene>
    <name evidence="1" type="ORF">ACFFRN_23550</name>
</gene>
<protein>
    <submittedName>
        <fullName evidence="1">Uncharacterized protein</fullName>
    </submittedName>
</protein>
<name>A0ABV5Q267_9ACTN</name>
<sequence length="124" mass="13542">MNSAWDNPEFHTVDAPDEWSWTAAGAIRCVPVSRQSRLLGYLWAALREEAAGFVPAGSATAHGRNAAIAWAKRLRQAKAANDSPLAALERWADEPEDPLCGMVPTGQWEELSSLAALDERARRS</sequence>
<organism evidence="1 2">
    <name type="scientific">Nonomuraea roseola</name>
    <dbReference type="NCBI Taxonomy" id="46179"/>
    <lineage>
        <taxon>Bacteria</taxon>
        <taxon>Bacillati</taxon>
        <taxon>Actinomycetota</taxon>
        <taxon>Actinomycetes</taxon>
        <taxon>Streptosporangiales</taxon>
        <taxon>Streptosporangiaceae</taxon>
        <taxon>Nonomuraea</taxon>
    </lineage>
</organism>
<keyword evidence="2" id="KW-1185">Reference proteome</keyword>
<reference evidence="1 2" key="1">
    <citation type="submission" date="2024-09" db="EMBL/GenBank/DDBJ databases">
        <authorList>
            <person name="Sun Q."/>
            <person name="Mori K."/>
        </authorList>
    </citation>
    <scope>NUCLEOTIDE SEQUENCE [LARGE SCALE GENOMIC DNA]</scope>
    <source>
        <strain evidence="1 2">JCM 3323</strain>
    </source>
</reference>
<evidence type="ECO:0000313" key="2">
    <source>
        <dbReference type="Proteomes" id="UP001589646"/>
    </source>
</evidence>